<gene>
    <name evidence="1" type="ORF">AT705_02355</name>
</gene>
<dbReference type="AlphaFoldDB" id="A0A0U3HKT7"/>
<sequence>MSLFSPLHDCTNIGNKQCVAILFKKQPAKAGAQIFHANVIIKKNARGTEFREQTEYNQQVPCRDLYYMH</sequence>
<evidence type="ECO:0000313" key="1">
    <source>
        <dbReference type="EMBL" id="ALU41865.1"/>
    </source>
</evidence>
<evidence type="ECO:0000313" key="2">
    <source>
        <dbReference type="Proteomes" id="UP000069015"/>
    </source>
</evidence>
<accession>A0A0U3HKT7</accession>
<dbReference type="KEGG" id="prr:AT705_02355"/>
<name>A0A0U3HKT7_9GAMM</name>
<dbReference type="EMBL" id="CP013611">
    <property type="protein sequence ID" value="ALU41865.1"/>
    <property type="molecule type" value="Genomic_DNA"/>
</dbReference>
<dbReference type="Proteomes" id="UP000069015">
    <property type="component" value="Chromosome 1"/>
</dbReference>
<proteinExistence type="predicted"/>
<organism evidence="1 2">
    <name type="scientific">Pseudoalteromonas rubra</name>
    <dbReference type="NCBI Taxonomy" id="43658"/>
    <lineage>
        <taxon>Bacteria</taxon>
        <taxon>Pseudomonadati</taxon>
        <taxon>Pseudomonadota</taxon>
        <taxon>Gammaproteobacteria</taxon>
        <taxon>Alteromonadales</taxon>
        <taxon>Pseudoalteromonadaceae</taxon>
        <taxon>Pseudoalteromonas</taxon>
    </lineage>
</organism>
<protein>
    <submittedName>
        <fullName evidence="1">Uncharacterized protein</fullName>
    </submittedName>
</protein>
<reference evidence="1 2" key="1">
    <citation type="submission" date="2015-12" db="EMBL/GenBank/DDBJ databases">
        <title>Complete genome sequence of Pseudoalteromonas rubra SCSIO 6842, harboring a conjugative plasmid.</title>
        <authorList>
            <person name="Li B."/>
            <person name="Wang X."/>
        </authorList>
    </citation>
    <scope>NUCLEOTIDE SEQUENCE [LARGE SCALE GENOMIC DNA]</scope>
    <source>
        <strain evidence="1 2">SCSIO 6842</strain>
    </source>
</reference>